<dbReference type="InterPro" id="IPR036388">
    <property type="entry name" value="WH-like_DNA-bd_sf"/>
</dbReference>
<keyword evidence="2" id="KW-0902">Two-component regulatory system</keyword>
<comment type="similarity">
    <text evidence="1">Belongs to the AfsR/DnrI/RedD regulatory family.</text>
</comment>
<sequence length="1164" mass="125017">MRLGVLGPLGVWTADGAEVRVPELKVRGLLAHLLAHRGGPVSADRLIEDLWGDKLPNNPQGVLQTKVWQLRRTLEAAEPGGRALVASRAPGYELRAAPDLVDADRFQDLLGRARSAAEPRSRAGLLADALALWRGPAYADFADEEFARTAAARLEEQRLTATEELAEARLELGEHALVADELSDLVALHPLRERLRAAHVRALYLAGRQDAALRSYTDLRTRLVEDLGVDPGPELTALHRSVLAQDPALVAPPPPATSAARPPSNVPAALTELVGRDQAVEDLRSLLASYRLVTLTGPGGVGKTQLALATAGRLHGTFPGGIRLTEFAALDPASTASEAGRADVHDAVGAVLGLRDDTAQPGYALPELAARVAHALGDRPALLIFDNCEHVAGPVAELTGQLLRAAPALRVLATSQVPLGITGERLEEVPPLRRPDSTTGLSAADVRQFSAVELFVARATAAAPRFVLDEDTLDAVVSICTRLDGIPLALEMAATRVRALGVGELAARLDDRFHLLAVGSRGAPARQRTLRAMIDWSWELLGDREQAVLRRLAVHADGCSLAAAEELCAGRGVDAADVLDLLARLVDGSLLVMTDGADGPRYRMLESVAAYASERLAESGESAALQRGHRAYYTELAERAEPHLRGHGQRQWLRRLDVENANLRSALESAVRAGDGECALRLVNALAWYWYLRGRNGEAQRSLTQALSAEADAPAAPGPVSPIFAGPRRLARPLAARPNHPSTSSTRAIRAHAESTLPQALDYARAGGTPMTPRADPQRSERRALVAKASGWLGGFRLLLGGSSDPVSEYRSALRAYEEVDDPLGRARAEWFVASNLYGVRDPAPSRQLIESALTTFRSLGDRWGTAAALAIRSFHAQLGGDFGAVLRHGERSLELFRELGDQWGQLRATAQLQVLAEVRGEYDKAGRLRREGLRMAEDLELWPEVTFQLAGLGRIALLTRDYPRAREFHERSRRLAVARSDKFGEQYAEIGLGMGARRAGDLDAAESHMLHVLEIHREMGYEPETPPLILVELGFVAELRGEPATALKLQHDALAAARGTGTRQLALCFEGLAGARALAGEAESAALLLGVAAAARRSVGAPLPEGERGDIARTEKRARTVLDDARFAAAYARGEALSVDEAFRQVIDVSPCASSNFRSPSAT</sequence>
<dbReference type="Gene3D" id="3.40.50.300">
    <property type="entry name" value="P-loop containing nucleotide triphosphate hydrolases"/>
    <property type="match status" value="1"/>
</dbReference>
<dbReference type="InterPro" id="IPR016032">
    <property type="entry name" value="Sig_transdc_resp-reg_C-effctor"/>
</dbReference>
<proteinExistence type="inferred from homology"/>
<dbReference type="InterPro" id="IPR011990">
    <property type="entry name" value="TPR-like_helical_dom_sf"/>
</dbReference>
<feature type="domain" description="OmpR/PhoB-type" evidence="6">
    <location>
        <begin position="1"/>
        <end position="96"/>
    </location>
</feature>
<gene>
    <name evidence="7" type="ORF">QIT00_36265</name>
</gene>
<dbReference type="InterPro" id="IPR001867">
    <property type="entry name" value="OmpR/PhoB-type_DNA-bd"/>
</dbReference>
<feature type="region of interest" description="Disordered" evidence="5">
    <location>
        <begin position="764"/>
        <end position="783"/>
    </location>
</feature>
<dbReference type="InterPro" id="IPR027417">
    <property type="entry name" value="P-loop_NTPase"/>
</dbReference>
<feature type="DNA-binding region" description="OmpR/PhoB-type" evidence="4">
    <location>
        <begin position="1"/>
        <end position="96"/>
    </location>
</feature>
<reference evidence="7 8" key="1">
    <citation type="submission" date="2023-05" db="EMBL/GenBank/DDBJ databases">
        <title>Draft genome sequence of Streptomyces sp. B-S-A12 isolated from a cave soil in Thailand.</title>
        <authorList>
            <person name="Chamroensaksri N."/>
            <person name="Muangham S."/>
        </authorList>
    </citation>
    <scope>NUCLEOTIDE SEQUENCE [LARGE SCALE GENOMIC DNA]</scope>
    <source>
        <strain evidence="7 8">B-S-A12</strain>
    </source>
</reference>
<protein>
    <submittedName>
        <fullName evidence="7">BTAD domain-containing putative transcriptional regulator</fullName>
    </submittedName>
</protein>
<accession>A0ABT6T7R6</accession>
<dbReference type="SMART" id="SM01043">
    <property type="entry name" value="BTAD"/>
    <property type="match status" value="1"/>
</dbReference>
<evidence type="ECO:0000256" key="1">
    <source>
        <dbReference type="ARBA" id="ARBA00005820"/>
    </source>
</evidence>
<dbReference type="Gene3D" id="1.10.10.10">
    <property type="entry name" value="Winged helix-like DNA-binding domain superfamily/Winged helix DNA-binding domain"/>
    <property type="match status" value="1"/>
</dbReference>
<dbReference type="SUPFAM" id="SSF48452">
    <property type="entry name" value="TPR-like"/>
    <property type="match status" value="3"/>
</dbReference>
<dbReference type="Pfam" id="PF25872">
    <property type="entry name" value="HTH_77"/>
    <property type="match status" value="1"/>
</dbReference>
<dbReference type="PANTHER" id="PTHR47691">
    <property type="entry name" value="REGULATOR-RELATED"/>
    <property type="match status" value="1"/>
</dbReference>
<keyword evidence="8" id="KW-1185">Reference proteome</keyword>
<organism evidence="7 8">
    <name type="scientific">Streptomyces luteolus</name>
    <dbReference type="NCBI Taxonomy" id="3043615"/>
    <lineage>
        <taxon>Bacteria</taxon>
        <taxon>Bacillati</taxon>
        <taxon>Actinomycetota</taxon>
        <taxon>Actinomycetes</taxon>
        <taxon>Kitasatosporales</taxon>
        <taxon>Streptomycetaceae</taxon>
        <taxon>Streptomyces</taxon>
    </lineage>
</organism>
<dbReference type="Proteomes" id="UP001237105">
    <property type="component" value="Unassembled WGS sequence"/>
</dbReference>
<evidence type="ECO:0000313" key="8">
    <source>
        <dbReference type="Proteomes" id="UP001237105"/>
    </source>
</evidence>
<dbReference type="Pfam" id="PF00486">
    <property type="entry name" value="Trans_reg_C"/>
    <property type="match status" value="1"/>
</dbReference>
<evidence type="ECO:0000256" key="3">
    <source>
        <dbReference type="ARBA" id="ARBA00023125"/>
    </source>
</evidence>
<comment type="caution">
    <text evidence="7">The sequence shown here is derived from an EMBL/GenBank/DDBJ whole genome shotgun (WGS) entry which is preliminary data.</text>
</comment>
<dbReference type="RefSeq" id="WP_282539765.1">
    <property type="nucleotide sequence ID" value="NZ_JASCIS010000067.1"/>
</dbReference>
<evidence type="ECO:0000313" key="7">
    <source>
        <dbReference type="EMBL" id="MDI3423937.1"/>
    </source>
</evidence>
<dbReference type="InterPro" id="IPR005158">
    <property type="entry name" value="BTAD"/>
</dbReference>
<evidence type="ECO:0000256" key="5">
    <source>
        <dbReference type="SAM" id="MobiDB-lite"/>
    </source>
</evidence>
<keyword evidence="3 4" id="KW-0238">DNA-binding</keyword>
<dbReference type="SMART" id="SM00382">
    <property type="entry name" value="AAA"/>
    <property type="match status" value="1"/>
</dbReference>
<dbReference type="SUPFAM" id="SSF46894">
    <property type="entry name" value="C-terminal effector domain of the bipartite response regulators"/>
    <property type="match status" value="1"/>
</dbReference>
<evidence type="ECO:0000259" key="6">
    <source>
        <dbReference type="PROSITE" id="PS51755"/>
    </source>
</evidence>
<dbReference type="CDD" id="cd15831">
    <property type="entry name" value="BTAD"/>
    <property type="match status" value="1"/>
</dbReference>
<dbReference type="Gene3D" id="1.25.40.10">
    <property type="entry name" value="Tetratricopeptide repeat domain"/>
    <property type="match status" value="3"/>
</dbReference>
<dbReference type="EMBL" id="JASCIS010000067">
    <property type="protein sequence ID" value="MDI3423937.1"/>
    <property type="molecule type" value="Genomic_DNA"/>
</dbReference>
<dbReference type="SUPFAM" id="SSF52540">
    <property type="entry name" value="P-loop containing nucleoside triphosphate hydrolases"/>
    <property type="match status" value="1"/>
</dbReference>
<evidence type="ECO:0000256" key="2">
    <source>
        <dbReference type="ARBA" id="ARBA00023012"/>
    </source>
</evidence>
<dbReference type="SMART" id="SM00862">
    <property type="entry name" value="Trans_reg_C"/>
    <property type="match status" value="1"/>
</dbReference>
<dbReference type="InterPro" id="IPR058852">
    <property type="entry name" value="HTH_77"/>
</dbReference>
<dbReference type="InterPro" id="IPR003593">
    <property type="entry name" value="AAA+_ATPase"/>
</dbReference>
<dbReference type="PANTHER" id="PTHR47691:SF3">
    <property type="entry name" value="HTH-TYPE TRANSCRIPTIONAL REGULATOR RV0890C-RELATED"/>
    <property type="match status" value="1"/>
</dbReference>
<dbReference type="Pfam" id="PF03704">
    <property type="entry name" value="BTAD"/>
    <property type="match status" value="1"/>
</dbReference>
<name>A0ABT6T7R6_9ACTN</name>
<dbReference type="PROSITE" id="PS51755">
    <property type="entry name" value="OMPR_PHOB"/>
    <property type="match status" value="1"/>
</dbReference>
<evidence type="ECO:0000256" key="4">
    <source>
        <dbReference type="PROSITE-ProRule" id="PRU01091"/>
    </source>
</evidence>